<keyword evidence="4" id="KW-1185">Reference proteome</keyword>
<reference evidence="3" key="2">
    <citation type="submission" date="2025-09" db="UniProtKB">
        <authorList>
            <consortium name="Ensembl"/>
        </authorList>
    </citation>
    <scope>IDENTIFICATION</scope>
</reference>
<dbReference type="GeneTree" id="ENSGT00940000162068"/>
<dbReference type="InterPro" id="IPR008906">
    <property type="entry name" value="HATC_C_dom"/>
</dbReference>
<dbReference type="AlphaFoldDB" id="A0A3Q2WDJ2"/>
<dbReference type="PANTHER" id="PTHR45749">
    <property type="match status" value="1"/>
</dbReference>
<dbReference type="Ensembl" id="ENSHBUT00000011389.1">
    <property type="protein sequence ID" value="ENSHBUP00000023331.1"/>
    <property type="gene ID" value="ENSHBUG00000004066.1"/>
</dbReference>
<reference evidence="3" key="1">
    <citation type="submission" date="2025-08" db="UniProtKB">
        <authorList>
            <consortium name="Ensembl"/>
        </authorList>
    </citation>
    <scope>IDENTIFICATION</scope>
</reference>
<dbReference type="InterPro" id="IPR012337">
    <property type="entry name" value="RNaseH-like_sf"/>
</dbReference>
<dbReference type="Proteomes" id="UP000264840">
    <property type="component" value="Unplaced"/>
</dbReference>
<proteinExistence type="predicted"/>
<organism evidence="3 4">
    <name type="scientific">Haplochromis burtoni</name>
    <name type="common">Burton's mouthbrooder</name>
    <name type="synonym">Chromis burtoni</name>
    <dbReference type="NCBI Taxonomy" id="8153"/>
    <lineage>
        <taxon>Eukaryota</taxon>
        <taxon>Metazoa</taxon>
        <taxon>Chordata</taxon>
        <taxon>Craniata</taxon>
        <taxon>Vertebrata</taxon>
        <taxon>Euteleostomi</taxon>
        <taxon>Actinopterygii</taxon>
        <taxon>Neopterygii</taxon>
        <taxon>Teleostei</taxon>
        <taxon>Neoteleostei</taxon>
        <taxon>Acanthomorphata</taxon>
        <taxon>Ovalentaria</taxon>
        <taxon>Cichlomorphae</taxon>
        <taxon>Cichliformes</taxon>
        <taxon>Cichlidae</taxon>
        <taxon>African cichlids</taxon>
        <taxon>Pseudocrenilabrinae</taxon>
        <taxon>Haplochromini</taxon>
        <taxon>Haplochromis</taxon>
    </lineage>
</organism>
<feature type="domain" description="HAT C-terminal dimerisation" evidence="1">
    <location>
        <begin position="475"/>
        <end position="534"/>
    </location>
</feature>
<feature type="domain" description="DUF4371" evidence="2">
    <location>
        <begin position="30"/>
        <end position="203"/>
    </location>
</feature>
<evidence type="ECO:0000313" key="4">
    <source>
        <dbReference type="Proteomes" id="UP000264840"/>
    </source>
</evidence>
<sequence length="562" mass="63938">MICWHSFKTTKNQGEVVEQLRSASAAEISERRQYLHRILSVTSFLGKQGIPFRGHDEQESTSHNQGNFLECMKLLKTFDPFLKNYSPVSHATYLSHFSQNELITSISHEISGNIVKEMKEAKMYSVMADEARDGHTEQLAVCVRFVSCKGHVKECFLGLRKLERFDAQCITDTIEELLQYHTLSDLLCVAQSYDGASVMSGAVGGVQARFRQRHPEAVYVHCYAHELNLVLCHTCKAIPAASDFFGLLENVYTLFNTSLVNHTKFKELQKDLGLFASELLSKPKTVYMLIMFSQLLGTTEGLHSYLQGERLDMGKAVEYKMSVVDTLSKLRTEAAAEEIFEKAMDICGSYNIQIHQGARHKQKRLEGFVLESSCGATPNLTSSAEFRYEIFFPCLNRMLQELADRFSGAGQKIMGGIQACNPSSPTFLSEDALKPIAAHYHVMIKPEELVVAKNFMKRKMEKEDICDITTAFHLLDEDMFPTLKVIFRIALTTPVSSCSCERSFSALRRLHMWLRRTMGQERLNDLAILSIEKEYLDNVDLENVIDRFAKFKPRRYNLMLPQ</sequence>
<dbReference type="STRING" id="8153.ENSHBUP00000023331"/>
<dbReference type="PANTHER" id="PTHR45749:SF21">
    <property type="entry name" value="DUF4371 DOMAIN-CONTAINING PROTEIN"/>
    <property type="match status" value="1"/>
</dbReference>
<dbReference type="InterPro" id="IPR025398">
    <property type="entry name" value="DUF4371"/>
</dbReference>
<evidence type="ECO:0008006" key="5">
    <source>
        <dbReference type="Google" id="ProtNLM"/>
    </source>
</evidence>
<evidence type="ECO:0000259" key="2">
    <source>
        <dbReference type="Pfam" id="PF14291"/>
    </source>
</evidence>
<dbReference type="GO" id="GO:0046983">
    <property type="term" value="F:protein dimerization activity"/>
    <property type="evidence" value="ECO:0007669"/>
    <property type="project" value="InterPro"/>
</dbReference>
<evidence type="ECO:0000259" key="1">
    <source>
        <dbReference type="Pfam" id="PF05699"/>
    </source>
</evidence>
<dbReference type="Pfam" id="PF05699">
    <property type="entry name" value="Dimer_Tnp_hAT"/>
    <property type="match status" value="1"/>
</dbReference>
<dbReference type="Pfam" id="PF14291">
    <property type="entry name" value="DUF4371"/>
    <property type="match status" value="1"/>
</dbReference>
<name>A0A3Q2WDJ2_HAPBU</name>
<protein>
    <recommendedName>
        <fullName evidence="5">DUF4371 domain-containing protein</fullName>
    </recommendedName>
</protein>
<dbReference type="SUPFAM" id="SSF53098">
    <property type="entry name" value="Ribonuclease H-like"/>
    <property type="match status" value="1"/>
</dbReference>
<accession>A0A3Q2WDJ2</accession>
<dbReference type="OMA" id="LDCISCL"/>
<evidence type="ECO:0000313" key="3">
    <source>
        <dbReference type="Ensembl" id="ENSHBUP00000023331.1"/>
    </source>
</evidence>